<protein>
    <submittedName>
        <fullName evidence="1">Uncharacterized protein</fullName>
    </submittedName>
</protein>
<name>A0A6A4RT65_SCOMX</name>
<accession>A0A6A4RT65</accession>
<organism evidence="1 2">
    <name type="scientific">Scophthalmus maximus</name>
    <name type="common">Turbot</name>
    <name type="synonym">Psetta maxima</name>
    <dbReference type="NCBI Taxonomy" id="52904"/>
    <lineage>
        <taxon>Eukaryota</taxon>
        <taxon>Metazoa</taxon>
        <taxon>Chordata</taxon>
        <taxon>Craniata</taxon>
        <taxon>Vertebrata</taxon>
        <taxon>Euteleostomi</taxon>
        <taxon>Actinopterygii</taxon>
        <taxon>Neopterygii</taxon>
        <taxon>Teleostei</taxon>
        <taxon>Neoteleostei</taxon>
        <taxon>Acanthomorphata</taxon>
        <taxon>Carangaria</taxon>
        <taxon>Pleuronectiformes</taxon>
        <taxon>Pleuronectoidei</taxon>
        <taxon>Scophthalmidae</taxon>
        <taxon>Scophthalmus</taxon>
    </lineage>
</organism>
<dbReference type="EMBL" id="VEVO01000022">
    <property type="protein sequence ID" value="KAF0023238.1"/>
    <property type="molecule type" value="Genomic_DNA"/>
</dbReference>
<reference evidence="1 2" key="1">
    <citation type="submission" date="2019-06" db="EMBL/GenBank/DDBJ databases">
        <title>Draft genomes of female and male turbot (Scophthalmus maximus).</title>
        <authorList>
            <person name="Xu H."/>
            <person name="Xu X.-W."/>
            <person name="Shao C."/>
            <person name="Chen S."/>
        </authorList>
    </citation>
    <scope>NUCLEOTIDE SEQUENCE [LARGE SCALE GENOMIC DNA]</scope>
    <source>
        <strain evidence="1">Ysfricsl-2016a</strain>
        <tissue evidence="1">Blood</tissue>
    </source>
</reference>
<evidence type="ECO:0000313" key="2">
    <source>
        <dbReference type="Proteomes" id="UP000438429"/>
    </source>
</evidence>
<dbReference type="Proteomes" id="UP000438429">
    <property type="component" value="Unassembled WGS sequence"/>
</dbReference>
<evidence type="ECO:0000313" key="1">
    <source>
        <dbReference type="EMBL" id="KAF0023238.1"/>
    </source>
</evidence>
<gene>
    <name evidence="1" type="ORF">F2P81_023868</name>
</gene>
<comment type="caution">
    <text evidence="1">The sequence shown here is derived from an EMBL/GenBank/DDBJ whole genome shotgun (WGS) entry which is preliminary data.</text>
</comment>
<dbReference type="AlphaFoldDB" id="A0A6A4RT65"/>
<sequence length="137" mass="15745">MRNLFLLVKSPTGPRHELLPLNVIDAELCGVAQASAQCQNSKQMWINFHLKKRLHQILPHNENKCRYRSSSSSSHTRHCPYRQQCQPQQQQQQSQQTSIHSHCECLHGHGEHPDTLSCPQLHFQTLTTVDNMDVTVT</sequence>
<proteinExistence type="predicted"/>